<accession>A0ACC2H7Q6</accession>
<dbReference type="Proteomes" id="UP001157502">
    <property type="component" value="Chromosome 5"/>
</dbReference>
<organism evidence="1 2">
    <name type="scientific">Dallia pectoralis</name>
    <name type="common">Alaska blackfish</name>
    <dbReference type="NCBI Taxonomy" id="75939"/>
    <lineage>
        <taxon>Eukaryota</taxon>
        <taxon>Metazoa</taxon>
        <taxon>Chordata</taxon>
        <taxon>Craniata</taxon>
        <taxon>Vertebrata</taxon>
        <taxon>Euteleostomi</taxon>
        <taxon>Actinopterygii</taxon>
        <taxon>Neopterygii</taxon>
        <taxon>Teleostei</taxon>
        <taxon>Protacanthopterygii</taxon>
        <taxon>Esociformes</taxon>
        <taxon>Umbridae</taxon>
        <taxon>Dallia</taxon>
    </lineage>
</organism>
<sequence length="109" mass="11876">MRRSWRSCSLWRKGYGGGSGSLYYQSRFPPVFSGPVPVQSDVPDPMPVQLDITDPETVQSGVTDPKPVLSDTLMTSLPKDPPLPPEPTEDMSLPGPRMPAALLHKSNAE</sequence>
<dbReference type="EMBL" id="CM055732">
    <property type="protein sequence ID" value="KAJ8011887.1"/>
    <property type="molecule type" value="Genomic_DNA"/>
</dbReference>
<keyword evidence="2" id="KW-1185">Reference proteome</keyword>
<reference evidence="1" key="1">
    <citation type="submission" date="2021-05" db="EMBL/GenBank/DDBJ databases">
        <authorList>
            <person name="Pan Q."/>
            <person name="Jouanno E."/>
            <person name="Zahm M."/>
            <person name="Klopp C."/>
            <person name="Cabau C."/>
            <person name="Louis A."/>
            <person name="Berthelot C."/>
            <person name="Parey E."/>
            <person name="Roest Crollius H."/>
            <person name="Montfort J."/>
            <person name="Robinson-Rechavi M."/>
            <person name="Bouchez O."/>
            <person name="Lampietro C."/>
            <person name="Lopez Roques C."/>
            <person name="Donnadieu C."/>
            <person name="Postlethwait J."/>
            <person name="Bobe J."/>
            <person name="Dillon D."/>
            <person name="Chandos A."/>
            <person name="von Hippel F."/>
            <person name="Guiguen Y."/>
        </authorList>
    </citation>
    <scope>NUCLEOTIDE SEQUENCE</scope>
    <source>
        <strain evidence="1">YG-Jan2019</strain>
    </source>
</reference>
<gene>
    <name evidence="1" type="ORF">DPEC_G00062960</name>
</gene>
<comment type="caution">
    <text evidence="1">The sequence shown here is derived from an EMBL/GenBank/DDBJ whole genome shotgun (WGS) entry which is preliminary data.</text>
</comment>
<name>A0ACC2H7Q6_DALPE</name>
<proteinExistence type="predicted"/>
<protein>
    <submittedName>
        <fullName evidence="1">Uncharacterized protein</fullName>
    </submittedName>
</protein>
<evidence type="ECO:0000313" key="2">
    <source>
        <dbReference type="Proteomes" id="UP001157502"/>
    </source>
</evidence>
<evidence type="ECO:0000313" key="1">
    <source>
        <dbReference type="EMBL" id="KAJ8011887.1"/>
    </source>
</evidence>